<protein>
    <submittedName>
        <fullName evidence="1">Uncharacterized protein</fullName>
    </submittedName>
</protein>
<accession>A0A420FP61</accession>
<evidence type="ECO:0000313" key="1">
    <source>
        <dbReference type="EMBL" id="RKF34750.1"/>
    </source>
</evidence>
<dbReference type="Proteomes" id="UP000286402">
    <property type="component" value="Unassembled WGS sequence"/>
</dbReference>
<name>A0A420FP61_9SPHI</name>
<evidence type="ECO:0000313" key="2">
    <source>
        <dbReference type="Proteomes" id="UP000286402"/>
    </source>
</evidence>
<sequence>MQSNNWFNKFKNIQRKRIFLLITLLTIFHHISSAQKDPQLREALSTMTRASISGDIEGILSQTSPRIIESMGGIEQATKVTKELYFSLIKYGVKIDSMINYVDMDISKIDGIAYCFIPQVLVMSMPEKDKMAITSANLLALKEDDTKKWTFFNFNKMNQEMINMFLPEFNGKISLPPDLEKKTLVVRKEEVAKTVNQLMKLIDESVKKHH</sequence>
<dbReference type="AlphaFoldDB" id="A0A420FP61"/>
<proteinExistence type="predicted"/>
<organism evidence="1 2">
    <name type="scientific">Sphingobacterium siyangense</name>
    <dbReference type="NCBI Taxonomy" id="459529"/>
    <lineage>
        <taxon>Bacteria</taxon>
        <taxon>Pseudomonadati</taxon>
        <taxon>Bacteroidota</taxon>
        <taxon>Sphingobacteriia</taxon>
        <taxon>Sphingobacteriales</taxon>
        <taxon>Sphingobacteriaceae</taxon>
        <taxon>Sphingobacterium</taxon>
    </lineage>
</organism>
<reference evidence="1 2" key="1">
    <citation type="submission" date="2016-07" db="EMBL/GenBank/DDBJ databases">
        <title>Genome analysis of Sphingobacterium siyangense T12B17.</title>
        <authorList>
            <person name="Xu D."/>
            <person name="Su Y."/>
            <person name="Zheng S."/>
        </authorList>
    </citation>
    <scope>NUCLEOTIDE SEQUENCE [LARGE SCALE GENOMIC DNA]</scope>
    <source>
        <strain evidence="1 2">T12B17</strain>
    </source>
</reference>
<keyword evidence="2" id="KW-1185">Reference proteome</keyword>
<dbReference type="EMBL" id="MCAQ01000023">
    <property type="protein sequence ID" value="RKF34750.1"/>
    <property type="molecule type" value="Genomic_DNA"/>
</dbReference>
<gene>
    <name evidence="1" type="ORF">BCY89_07220</name>
</gene>
<comment type="caution">
    <text evidence="1">The sequence shown here is derived from an EMBL/GenBank/DDBJ whole genome shotgun (WGS) entry which is preliminary data.</text>
</comment>